<name>A0A4Q8BGM9_9ACTN</name>
<sequence length="303" mass="31200">MRTGRTRLARYAVGGDGPWPARPGCAGILEVLLRRVTPGGATARALAALAGRGPAAVATVVGGPAPFAAQLTVGPAGTEGGLGDPALDEWVVDRAAELLTDGGTVVLRRGDRPVRVLIQAAPVAPRMLLFGATAVAAALSRIGVGQGYTVTVCDPRPTFTTTGRFPDAHEVQRAWPHRLLAATPVRPDTVLCLLGHDPRSEIPLLRAALDTPAGYIGVLGSRGAHAARLARLRSDGVPATQLDRLVAPAGLDLGGRTPVETALAIAAEVVARRHGGTGRALRGPKGPIHRAPDRARQPVGSPR</sequence>
<comment type="caution">
    <text evidence="4">The sequence shown here is derived from an EMBL/GenBank/DDBJ whole genome shotgun (WGS) entry which is preliminary data.</text>
</comment>
<reference evidence="4 5" key="1">
    <citation type="submission" date="2019-02" db="EMBL/GenBank/DDBJ databases">
        <title>Sequencing the genomes of 1000 actinobacteria strains.</title>
        <authorList>
            <person name="Klenk H.-P."/>
        </authorList>
    </citation>
    <scope>NUCLEOTIDE SEQUENCE [LARGE SCALE GENOMIC DNA]</scope>
    <source>
        <strain evidence="4 5">DSM 45612</strain>
    </source>
</reference>
<dbReference type="RefSeq" id="WP_130337895.1">
    <property type="nucleotide sequence ID" value="NZ_SHLD01000001.1"/>
</dbReference>
<dbReference type="Pfam" id="PF13478">
    <property type="entry name" value="XdhC_C"/>
    <property type="match status" value="1"/>
</dbReference>
<evidence type="ECO:0000259" key="2">
    <source>
        <dbReference type="Pfam" id="PF02625"/>
    </source>
</evidence>
<dbReference type="InterPro" id="IPR003777">
    <property type="entry name" value="XdhC_CoxI"/>
</dbReference>
<dbReference type="PANTHER" id="PTHR30388:SF4">
    <property type="entry name" value="MOLYBDENUM COFACTOR INSERTION CHAPERONE PAOD"/>
    <property type="match status" value="1"/>
</dbReference>
<proteinExistence type="predicted"/>
<accession>A0A4Q8BGM9</accession>
<keyword evidence="5" id="KW-1185">Reference proteome</keyword>
<evidence type="ECO:0000256" key="1">
    <source>
        <dbReference type="SAM" id="MobiDB-lite"/>
    </source>
</evidence>
<evidence type="ECO:0000259" key="3">
    <source>
        <dbReference type="Pfam" id="PF13478"/>
    </source>
</evidence>
<dbReference type="AlphaFoldDB" id="A0A4Q8BGM9"/>
<evidence type="ECO:0000313" key="5">
    <source>
        <dbReference type="Proteomes" id="UP000294114"/>
    </source>
</evidence>
<evidence type="ECO:0000313" key="4">
    <source>
        <dbReference type="EMBL" id="RZU76918.1"/>
    </source>
</evidence>
<dbReference type="EMBL" id="SHLD01000001">
    <property type="protein sequence ID" value="RZU76918.1"/>
    <property type="molecule type" value="Genomic_DNA"/>
</dbReference>
<organism evidence="4 5">
    <name type="scientific">Micromonospora kangleipakensis</name>
    <dbReference type="NCBI Taxonomy" id="1077942"/>
    <lineage>
        <taxon>Bacteria</taxon>
        <taxon>Bacillati</taxon>
        <taxon>Actinomycetota</taxon>
        <taxon>Actinomycetes</taxon>
        <taxon>Micromonosporales</taxon>
        <taxon>Micromonosporaceae</taxon>
        <taxon>Micromonospora</taxon>
    </lineage>
</organism>
<feature type="region of interest" description="Disordered" evidence="1">
    <location>
        <begin position="274"/>
        <end position="303"/>
    </location>
</feature>
<feature type="domain" description="XdhC- CoxI" evidence="2">
    <location>
        <begin position="49"/>
        <end position="108"/>
    </location>
</feature>
<dbReference type="InterPro" id="IPR027051">
    <property type="entry name" value="XdhC_Rossmann_dom"/>
</dbReference>
<protein>
    <submittedName>
        <fullName evidence="4">Xanthine dehydrogenase accessory factor</fullName>
    </submittedName>
</protein>
<dbReference type="InterPro" id="IPR052698">
    <property type="entry name" value="MoCofactor_Util/Proc"/>
</dbReference>
<dbReference type="PANTHER" id="PTHR30388">
    <property type="entry name" value="ALDEHYDE OXIDOREDUCTASE MOLYBDENUM COFACTOR ASSEMBLY PROTEIN"/>
    <property type="match status" value="1"/>
</dbReference>
<dbReference type="Gene3D" id="3.40.50.720">
    <property type="entry name" value="NAD(P)-binding Rossmann-like Domain"/>
    <property type="match status" value="1"/>
</dbReference>
<feature type="domain" description="XdhC Rossmann" evidence="3">
    <location>
        <begin position="127"/>
        <end position="269"/>
    </location>
</feature>
<dbReference type="Pfam" id="PF02625">
    <property type="entry name" value="XdhC_CoxI"/>
    <property type="match status" value="1"/>
</dbReference>
<dbReference type="Proteomes" id="UP000294114">
    <property type="component" value="Unassembled WGS sequence"/>
</dbReference>
<gene>
    <name evidence="4" type="ORF">EV384_5628</name>
</gene>
<dbReference type="OrthoDB" id="9815497at2"/>